<keyword evidence="1" id="KW-0812">Transmembrane</keyword>
<dbReference type="Gene3D" id="3.30.2090.10">
    <property type="entry name" value="Multidrug efflux transporter AcrB TolC docking domain, DN and DC subdomains"/>
    <property type="match status" value="2"/>
</dbReference>
<dbReference type="SUPFAM" id="SSF82866">
    <property type="entry name" value="Multidrug efflux transporter AcrB transmembrane domain"/>
    <property type="match status" value="2"/>
</dbReference>
<sequence>MKFTDVFIKRPVLAIVVSLLILILGIQAGSNLTVRQYPRSDISVIIINTVYVGANAELVRGFITTPIERAIASAGGIDYIESQSAMGMSTVTAHLRLNYDPLKAMTEISAKVNQVRGDLPPEAEVPAIRIESADSQFAAAYLSFSSEILEQNQITDFLTRSIQPRLTAINGVQKADVLGGRTFAMRIWLKPERMAALNVTPVQVRAALAANNVQAAVGQTRGSYTQVNLRADTDLKSVDEFKQLIIRNSSDGIIRLSDIADVALGAENYDTVVNFSGDTAVFMGVWVAPNANALDVMKAVNQEMEAIKAELPTGLTGTVAYDSTEYIDAAINEVIKTLTETLLIIVVVIFLFLGFSRSVIIPVLAIPLSLIGALFIMQVCGFSLNLLTLLSIVLCVGLVVDDAIVMVENIERHIQDGMKPFPAAITAARELAGPILAMTVTLASVYIPIGLQGGLIGSLFREFAITLAGAVTISAIVAITLSPMLGSRMLKPHQGLNAPLEKPFERFRAWYVEKLKVSLENRSGVYIFWIGITLLCFPLYMMSAKELAPVEDQGVIFGIVDAQANSTVDQSSHYGKQVNEAFMSIPETDFTFQLTMPTGGFSGMVTKPWEERDRDVFEIMPEVQQKLAAISGVRILPITPPALPGGGQFPVEFVLASTADIKEIYDYALKVQEIMQKSGKFYFQTLDVKVDQPDYKLNIDREKVADLGLDLQTVTNDVGTLLGGGYVNRFNMAGQSYKVIPQVKRSERLTPDDLTNLYVTGPDGNLIRLDQVATISHTTEPRTINRMQQLNAVKISGVPGVPLGEALAFLETEVRQILPKSYTIDYTGESRQLKREGNTFLPAFLMAVVMIFLVLSAQYNSFRDPLVILAGSVPLAMFGALLFTFWKIPMPIPFFTNGFTTTLNIYSQVGLVTLMGLIARNGILVVEFANKLQEQGMAKLEAVREASSLRLRPVMMTSVATIAGHTPLIFASGAGAEARNAIGIVLVLGMAIGTFFTLFVLPSVYMLLAKDHQHDRDELYDLEELEHSAKVN</sequence>
<dbReference type="Gene3D" id="3.30.70.1320">
    <property type="entry name" value="Multidrug efflux transporter AcrB pore domain like"/>
    <property type="match status" value="1"/>
</dbReference>
<evidence type="ECO:0000256" key="1">
    <source>
        <dbReference type="SAM" id="Phobius"/>
    </source>
</evidence>
<organism evidence="2 3">
    <name type="scientific">Cellvibrio fontiphilus</name>
    <dbReference type="NCBI Taxonomy" id="1815559"/>
    <lineage>
        <taxon>Bacteria</taxon>
        <taxon>Pseudomonadati</taxon>
        <taxon>Pseudomonadota</taxon>
        <taxon>Gammaproteobacteria</taxon>
        <taxon>Cellvibrionales</taxon>
        <taxon>Cellvibrionaceae</taxon>
        <taxon>Cellvibrio</taxon>
    </lineage>
</organism>
<dbReference type="RefSeq" id="WP_378120040.1">
    <property type="nucleotide sequence ID" value="NZ_JBHRTF010000004.1"/>
</dbReference>
<feature type="transmembrane region" description="Helical" evidence="1">
    <location>
        <begin position="840"/>
        <end position="859"/>
    </location>
</feature>
<feature type="transmembrane region" description="Helical" evidence="1">
    <location>
        <begin position="951"/>
        <end position="970"/>
    </location>
</feature>
<dbReference type="PANTHER" id="PTHR32063:SF14">
    <property type="entry name" value="BLL4319 PROTEIN"/>
    <property type="match status" value="1"/>
</dbReference>
<dbReference type="Gene3D" id="3.30.70.1430">
    <property type="entry name" value="Multidrug efflux transporter AcrB pore domain"/>
    <property type="match status" value="2"/>
</dbReference>
<proteinExistence type="predicted"/>
<feature type="transmembrane region" description="Helical" evidence="1">
    <location>
        <begin position="866"/>
        <end position="886"/>
    </location>
</feature>
<feature type="transmembrane region" description="Helical" evidence="1">
    <location>
        <begin position="982"/>
        <end position="1008"/>
    </location>
</feature>
<protein>
    <submittedName>
        <fullName evidence="2">Efflux RND transporter permease subunit</fullName>
    </submittedName>
</protein>
<feature type="transmembrane region" description="Helical" evidence="1">
    <location>
        <begin position="906"/>
        <end position="930"/>
    </location>
</feature>
<keyword evidence="1" id="KW-1133">Transmembrane helix</keyword>
<feature type="transmembrane region" description="Helical" evidence="1">
    <location>
        <begin position="334"/>
        <end position="353"/>
    </location>
</feature>
<dbReference type="Gene3D" id="1.20.1640.10">
    <property type="entry name" value="Multidrug efflux transporter AcrB transmembrane domain"/>
    <property type="match status" value="2"/>
</dbReference>
<feature type="transmembrane region" description="Helical" evidence="1">
    <location>
        <begin position="431"/>
        <end position="451"/>
    </location>
</feature>
<dbReference type="Proteomes" id="UP001595555">
    <property type="component" value="Unassembled WGS sequence"/>
</dbReference>
<feature type="transmembrane region" description="Helical" evidence="1">
    <location>
        <begin position="463"/>
        <end position="481"/>
    </location>
</feature>
<gene>
    <name evidence="2" type="ORF">ACFODX_13685</name>
</gene>
<dbReference type="Pfam" id="PF00873">
    <property type="entry name" value="ACR_tran"/>
    <property type="match status" value="1"/>
</dbReference>
<feature type="transmembrane region" description="Helical" evidence="1">
    <location>
        <begin position="524"/>
        <end position="542"/>
    </location>
</feature>
<dbReference type="PANTHER" id="PTHR32063">
    <property type="match status" value="1"/>
</dbReference>
<dbReference type="Gene3D" id="3.30.70.1440">
    <property type="entry name" value="Multidrug efflux transporter AcrB pore domain"/>
    <property type="match status" value="1"/>
</dbReference>
<keyword evidence="1" id="KW-0472">Membrane</keyword>
<name>A0ABV7FL65_9GAMM</name>
<keyword evidence="3" id="KW-1185">Reference proteome</keyword>
<dbReference type="PRINTS" id="PR00702">
    <property type="entry name" value="ACRIFLAVINRP"/>
</dbReference>
<reference evidence="3" key="1">
    <citation type="journal article" date="2019" name="Int. J. Syst. Evol. Microbiol.">
        <title>The Global Catalogue of Microorganisms (GCM) 10K type strain sequencing project: providing services to taxonomists for standard genome sequencing and annotation.</title>
        <authorList>
            <consortium name="The Broad Institute Genomics Platform"/>
            <consortium name="The Broad Institute Genome Sequencing Center for Infectious Disease"/>
            <person name="Wu L."/>
            <person name="Ma J."/>
        </authorList>
    </citation>
    <scope>NUCLEOTIDE SEQUENCE [LARGE SCALE GENOMIC DNA]</scope>
    <source>
        <strain evidence="3">KCTC 52237</strain>
    </source>
</reference>
<dbReference type="SUPFAM" id="SSF82714">
    <property type="entry name" value="Multidrug efflux transporter AcrB TolC docking domain, DN and DC subdomains"/>
    <property type="match status" value="2"/>
</dbReference>
<accession>A0ABV7FL65</accession>
<dbReference type="InterPro" id="IPR001036">
    <property type="entry name" value="Acrflvin-R"/>
</dbReference>
<evidence type="ECO:0000313" key="2">
    <source>
        <dbReference type="EMBL" id="MFC3116619.1"/>
    </source>
</evidence>
<comment type="caution">
    <text evidence="2">The sequence shown here is derived from an EMBL/GenBank/DDBJ whole genome shotgun (WGS) entry which is preliminary data.</text>
</comment>
<dbReference type="SUPFAM" id="SSF82693">
    <property type="entry name" value="Multidrug efflux transporter AcrB pore domain, PN1, PN2, PC1 and PC2 subdomains"/>
    <property type="match status" value="3"/>
</dbReference>
<dbReference type="EMBL" id="JBHRTF010000004">
    <property type="protein sequence ID" value="MFC3116619.1"/>
    <property type="molecule type" value="Genomic_DNA"/>
</dbReference>
<evidence type="ECO:0000313" key="3">
    <source>
        <dbReference type="Proteomes" id="UP001595555"/>
    </source>
</evidence>
<dbReference type="InterPro" id="IPR027463">
    <property type="entry name" value="AcrB_DN_DC_subdom"/>
</dbReference>